<evidence type="ECO:0000313" key="2">
    <source>
        <dbReference type="Proteomes" id="UP000000763"/>
    </source>
</evidence>
<proteinExistence type="predicted"/>
<gene>
    <name evidence="1" type="primary">OJ1770_H02.3</name>
</gene>
<name>Q6ZIC5_ORYSJ</name>
<dbReference type="AlphaFoldDB" id="Q6ZIC5"/>
<sequence>MGMINGIVTEMPLLLHGGRPPGRSRAHGATSALEFMSIFFGTLVGHLHLTRMKAKPLELKLG</sequence>
<evidence type="ECO:0000313" key="1">
    <source>
        <dbReference type="EMBL" id="BAD09095.1"/>
    </source>
</evidence>
<organism evidence="1 2">
    <name type="scientific">Oryza sativa subsp. japonica</name>
    <name type="common">Rice</name>
    <dbReference type="NCBI Taxonomy" id="39947"/>
    <lineage>
        <taxon>Eukaryota</taxon>
        <taxon>Viridiplantae</taxon>
        <taxon>Streptophyta</taxon>
        <taxon>Embryophyta</taxon>
        <taxon>Tracheophyta</taxon>
        <taxon>Spermatophyta</taxon>
        <taxon>Magnoliopsida</taxon>
        <taxon>Liliopsida</taxon>
        <taxon>Poales</taxon>
        <taxon>Poaceae</taxon>
        <taxon>BOP clade</taxon>
        <taxon>Oryzoideae</taxon>
        <taxon>Oryzeae</taxon>
        <taxon>Oryzinae</taxon>
        <taxon>Oryza</taxon>
        <taxon>Oryza sativa</taxon>
    </lineage>
</organism>
<reference evidence="2" key="2">
    <citation type="journal article" date="2008" name="Nucleic Acids Res.">
        <title>The rice annotation project database (RAP-DB): 2008 update.</title>
        <authorList>
            <consortium name="The rice annotation project (RAP)"/>
        </authorList>
    </citation>
    <scope>GENOME REANNOTATION</scope>
    <source>
        <strain evidence="2">cv. Nipponbare</strain>
    </source>
</reference>
<dbReference type="Proteomes" id="UP000000763">
    <property type="component" value="Chromosome 8"/>
</dbReference>
<protein>
    <submittedName>
        <fullName evidence="1">Uncharacterized protein</fullName>
    </submittedName>
</protein>
<dbReference type="EMBL" id="AP004015">
    <property type="protein sequence ID" value="BAD09095.1"/>
    <property type="molecule type" value="Genomic_DNA"/>
</dbReference>
<accession>Q6ZIC5</accession>
<reference evidence="2" key="1">
    <citation type="journal article" date="2005" name="Nature">
        <title>The map-based sequence of the rice genome.</title>
        <authorList>
            <consortium name="International rice genome sequencing project (IRGSP)"/>
            <person name="Matsumoto T."/>
            <person name="Wu J."/>
            <person name="Kanamori H."/>
            <person name="Katayose Y."/>
            <person name="Fujisawa M."/>
            <person name="Namiki N."/>
            <person name="Mizuno H."/>
            <person name="Yamamoto K."/>
            <person name="Antonio B.A."/>
            <person name="Baba T."/>
            <person name="Sakata K."/>
            <person name="Nagamura Y."/>
            <person name="Aoki H."/>
            <person name="Arikawa K."/>
            <person name="Arita K."/>
            <person name="Bito T."/>
            <person name="Chiden Y."/>
            <person name="Fujitsuka N."/>
            <person name="Fukunaka R."/>
            <person name="Hamada M."/>
            <person name="Harada C."/>
            <person name="Hayashi A."/>
            <person name="Hijishita S."/>
            <person name="Honda M."/>
            <person name="Hosokawa S."/>
            <person name="Ichikawa Y."/>
            <person name="Idonuma A."/>
            <person name="Iijima M."/>
            <person name="Ikeda M."/>
            <person name="Ikeno M."/>
            <person name="Ito K."/>
            <person name="Ito S."/>
            <person name="Ito T."/>
            <person name="Ito Y."/>
            <person name="Ito Y."/>
            <person name="Iwabuchi A."/>
            <person name="Kamiya K."/>
            <person name="Karasawa W."/>
            <person name="Kurita K."/>
            <person name="Katagiri S."/>
            <person name="Kikuta A."/>
            <person name="Kobayashi H."/>
            <person name="Kobayashi N."/>
            <person name="Machita K."/>
            <person name="Maehara T."/>
            <person name="Masukawa M."/>
            <person name="Mizubayashi T."/>
            <person name="Mukai Y."/>
            <person name="Nagasaki H."/>
            <person name="Nagata Y."/>
            <person name="Naito S."/>
            <person name="Nakashima M."/>
            <person name="Nakama Y."/>
            <person name="Nakamichi Y."/>
            <person name="Nakamura M."/>
            <person name="Meguro A."/>
            <person name="Negishi M."/>
            <person name="Ohta I."/>
            <person name="Ohta T."/>
            <person name="Okamoto M."/>
            <person name="Ono N."/>
            <person name="Saji S."/>
            <person name="Sakaguchi M."/>
            <person name="Sakai K."/>
            <person name="Shibata M."/>
            <person name="Shimokawa T."/>
            <person name="Song J."/>
            <person name="Takazaki Y."/>
            <person name="Terasawa K."/>
            <person name="Tsugane M."/>
            <person name="Tsuji K."/>
            <person name="Ueda S."/>
            <person name="Waki K."/>
            <person name="Yamagata H."/>
            <person name="Yamamoto M."/>
            <person name="Yamamoto S."/>
            <person name="Yamane H."/>
            <person name="Yoshiki S."/>
            <person name="Yoshihara R."/>
            <person name="Yukawa K."/>
            <person name="Zhong H."/>
            <person name="Yano M."/>
            <person name="Yuan Q."/>
            <person name="Ouyang S."/>
            <person name="Liu J."/>
            <person name="Jones K.M."/>
            <person name="Gansberger K."/>
            <person name="Moffat K."/>
            <person name="Hill J."/>
            <person name="Bera J."/>
            <person name="Fadrosh D."/>
            <person name="Jin S."/>
            <person name="Johri S."/>
            <person name="Kim M."/>
            <person name="Overton L."/>
            <person name="Reardon M."/>
            <person name="Tsitrin T."/>
            <person name="Vuong H."/>
            <person name="Weaver B."/>
            <person name="Ciecko A."/>
            <person name="Tallon L."/>
            <person name="Jackson J."/>
            <person name="Pai G."/>
            <person name="Aken S.V."/>
            <person name="Utterback T."/>
            <person name="Reidmuller S."/>
            <person name="Feldblyum T."/>
            <person name="Hsiao J."/>
            <person name="Zismann V."/>
            <person name="Iobst S."/>
            <person name="de Vazeille A.R."/>
            <person name="Buell C.R."/>
            <person name="Ying K."/>
            <person name="Li Y."/>
            <person name="Lu T."/>
            <person name="Huang Y."/>
            <person name="Zhao Q."/>
            <person name="Feng Q."/>
            <person name="Zhang L."/>
            <person name="Zhu J."/>
            <person name="Weng Q."/>
            <person name="Mu J."/>
            <person name="Lu Y."/>
            <person name="Fan D."/>
            <person name="Liu Y."/>
            <person name="Guan J."/>
            <person name="Zhang Y."/>
            <person name="Yu S."/>
            <person name="Liu X."/>
            <person name="Zhang Y."/>
            <person name="Hong G."/>
            <person name="Han B."/>
            <person name="Choisne N."/>
            <person name="Demange N."/>
            <person name="Orjeda G."/>
            <person name="Samain S."/>
            <person name="Cattolico L."/>
            <person name="Pelletier E."/>
            <person name="Couloux A."/>
            <person name="Segurens B."/>
            <person name="Wincker P."/>
            <person name="D'Hont A."/>
            <person name="Scarpelli C."/>
            <person name="Weissenbach J."/>
            <person name="Salanoubat M."/>
            <person name="Quetier F."/>
            <person name="Yu Y."/>
            <person name="Kim H.R."/>
            <person name="Rambo T."/>
            <person name="Currie J."/>
            <person name="Collura K."/>
            <person name="Luo M."/>
            <person name="Yang T."/>
            <person name="Ammiraju J.S.S."/>
            <person name="Engler F."/>
            <person name="Soderlund C."/>
            <person name="Wing R.A."/>
            <person name="Palmer L.E."/>
            <person name="de la Bastide M."/>
            <person name="Spiegel L."/>
            <person name="Nascimento L."/>
            <person name="Zutavern T."/>
            <person name="O'Shaughnessy A."/>
            <person name="Dike S."/>
            <person name="Dedhia N."/>
            <person name="Preston R."/>
            <person name="Balija V."/>
            <person name="McCombie W.R."/>
            <person name="Chow T."/>
            <person name="Chen H."/>
            <person name="Chung M."/>
            <person name="Chen C."/>
            <person name="Shaw J."/>
            <person name="Wu H."/>
            <person name="Hsiao K."/>
            <person name="Chao Y."/>
            <person name="Chu M."/>
            <person name="Cheng C."/>
            <person name="Hour A."/>
            <person name="Lee P."/>
            <person name="Lin S."/>
            <person name="Lin Y."/>
            <person name="Liou J."/>
            <person name="Liu S."/>
            <person name="Hsing Y."/>
            <person name="Raghuvanshi S."/>
            <person name="Mohanty A."/>
            <person name="Bharti A.K."/>
            <person name="Gaur A."/>
            <person name="Gupta V."/>
            <person name="Kumar D."/>
            <person name="Ravi V."/>
            <person name="Vij S."/>
            <person name="Kapur A."/>
            <person name="Khurana P."/>
            <person name="Khurana P."/>
            <person name="Khurana J.P."/>
            <person name="Tyagi A.K."/>
            <person name="Gaikwad K."/>
            <person name="Singh A."/>
            <person name="Dalal V."/>
            <person name="Srivastava S."/>
            <person name="Dixit A."/>
            <person name="Pal A.K."/>
            <person name="Ghazi I.A."/>
            <person name="Yadav M."/>
            <person name="Pandit A."/>
            <person name="Bhargava A."/>
            <person name="Sureshbabu K."/>
            <person name="Batra K."/>
            <person name="Sharma T.R."/>
            <person name="Mohapatra T."/>
            <person name="Singh N.K."/>
            <person name="Messing J."/>
            <person name="Nelson A.B."/>
            <person name="Fuks G."/>
            <person name="Kavchok S."/>
            <person name="Keizer G."/>
            <person name="Linton E."/>
            <person name="Llaca V."/>
            <person name="Song R."/>
            <person name="Tanyolac B."/>
            <person name="Young S."/>
            <person name="Ho-Il K."/>
            <person name="Hahn J.H."/>
            <person name="Sangsakoo G."/>
            <person name="Vanavichit A."/>
            <person name="de Mattos Luiz.A.T."/>
            <person name="Zimmer P.D."/>
            <person name="Malone G."/>
            <person name="Dellagostin O."/>
            <person name="de Oliveira A.C."/>
            <person name="Bevan M."/>
            <person name="Bancroft I."/>
            <person name="Minx P."/>
            <person name="Cordum H."/>
            <person name="Wilson R."/>
            <person name="Cheng Z."/>
            <person name="Jin W."/>
            <person name="Jiang J."/>
            <person name="Leong S.A."/>
            <person name="Iwama H."/>
            <person name="Gojobori T."/>
            <person name="Itoh T."/>
            <person name="Niimura Y."/>
            <person name="Fujii Y."/>
            <person name="Habara T."/>
            <person name="Sakai H."/>
            <person name="Sato Y."/>
            <person name="Wilson G."/>
            <person name="Kumar K."/>
            <person name="McCouch S."/>
            <person name="Juretic N."/>
            <person name="Hoen D."/>
            <person name="Wright S."/>
            <person name="Bruskiewich R."/>
            <person name="Bureau T."/>
            <person name="Miyao A."/>
            <person name="Hirochika H."/>
            <person name="Nishikawa T."/>
            <person name="Kadowaki K."/>
            <person name="Sugiura M."/>
            <person name="Burr B."/>
            <person name="Sasaki T."/>
        </authorList>
    </citation>
    <scope>NUCLEOTIDE SEQUENCE [LARGE SCALE GENOMIC DNA]</scope>
    <source>
        <strain evidence="2">cv. Nipponbare</strain>
    </source>
</reference>